<keyword evidence="6" id="KW-1185">Reference proteome</keyword>
<dbReference type="InterPro" id="IPR018060">
    <property type="entry name" value="HTH_AraC"/>
</dbReference>
<evidence type="ECO:0000313" key="6">
    <source>
        <dbReference type="Proteomes" id="UP000037046"/>
    </source>
</evidence>
<evidence type="ECO:0000256" key="3">
    <source>
        <dbReference type="ARBA" id="ARBA00023163"/>
    </source>
</evidence>
<dbReference type="GO" id="GO:0043565">
    <property type="term" value="F:sequence-specific DNA binding"/>
    <property type="evidence" value="ECO:0007669"/>
    <property type="project" value="InterPro"/>
</dbReference>
<dbReference type="PANTHER" id="PTHR43130:SF3">
    <property type="entry name" value="HTH-TYPE TRANSCRIPTIONAL REGULATOR RV1931C"/>
    <property type="match status" value="1"/>
</dbReference>
<dbReference type="STRING" id="74031.SAMN04488077_10346"/>
<dbReference type="InterPro" id="IPR002818">
    <property type="entry name" value="DJ-1/PfpI"/>
</dbReference>
<keyword evidence="1" id="KW-0805">Transcription regulation</keyword>
<dbReference type="AlphaFoldDB" id="A0A0L6CYW3"/>
<dbReference type="PROSITE" id="PS00041">
    <property type="entry name" value="HTH_ARAC_FAMILY_1"/>
    <property type="match status" value="1"/>
</dbReference>
<feature type="domain" description="HTH araC/xylS-type" evidence="4">
    <location>
        <begin position="225"/>
        <end position="323"/>
    </location>
</feature>
<keyword evidence="3" id="KW-0804">Transcription</keyword>
<gene>
    <name evidence="5" type="primary">cdhR_1</name>
    <name evidence="5" type="ORF">ROTO_03770</name>
</gene>
<dbReference type="PATRIC" id="fig|74031.6.peg.386"/>
<dbReference type="Proteomes" id="UP000037046">
    <property type="component" value="Unassembled WGS sequence"/>
</dbReference>
<accession>A0A0L6CYW3</accession>
<reference evidence="6" key="1">
    <citation type="submission" date="2015-07" db="EMBL/GenBank/DDBJ databases">
        <title>Draft Genome Sequence of Roseovarius tolerans EL-164, a producer of N-Acylated Alanine Methyl Esters (NAMEs).</title>
        <authorList>
            <person name="Voget S."/>
            <person name="Bruns H."/>
            <person name="Wagner-Doebler I."/>
            <person name="Schulz S."/>
            <person name="Daniel R."/>
        </authorList>
    </citation>
    <scope>NUCLEOTIDE SEQUENCE [LARGE SCALE GENOMIC DNA]</scope>
    <source>
        <strain evidence="6">EL-164</strain>
    </source>
</reference>
<evidence type="ECO:0000313" key="5">
    <source>
        <dbReference type="EMBL" id="KNX42972.1"/>
    </source>
</evidence>
<dbReference type="PANTHER" id="PTHR43130">
    <property type="entry name" value="ARAC-FAMILY TRANSCRIPTIONAL REGULATOR"/>
    <property type="match status" value="1"/>
</dbReference>
<dbReference type="Gene3D" id="1.10.10.60">
    <property type="entry name" value="Homeodomain-like"/>
    <property type="match status" value="1"/>
</dbReference>
<evidence type="ECO:0000256" key="1">
    <source>
        <dbReference type="ARBA" id="ARBA00023015"/>
    </source>
</evidence>
<dbReference type="PROSITE" id="PS01124">
    <property type="entry name" value="HTH_ARAC_FAMILY_2"/>
    <property type="match status" value="1"/>
</dbReference>
<dbReference type="InterPro" id="IPR018062">
    <property type="entry name" value="HTH_AraC-typ_CS"/>
</dbReference>
<dbReference type="GO" id="GO:0003700">
    <property type="term" value="F:DNA-binding transcription factor activity"/>
    <property type="evidence" value="ECO:0007669"/>
    <property type="project" value="InterPro"/>
</dbReference>
<evidence type="ECO:0000259" key="4">
    <source>
        <dbReference type="PROSITE" id="PS01124"/>
    </source>
</evidence>
<dbReference type="Pfam" id="PF12833">
    <property type="entry name" value="HTH_18"/>
    <property type="match status" value="1"/>
</dbReference>
<dbReference type="InterPro" id="IPR009057">
    <property type="entry name" value="Homeodomain-like_sf"/>
</dbReference>
<protein>
    <submittedName>
        <fullName evidence="5">HTH-type transcriptional regulator CdhR</fullName>
    </submittedName>
</protein>
<dbReference type="InterPro" id="IPR029062">
    <property type="entry name" value="Class_I_gatase-like"/>
</dbReference>
<dbReference type="PRINTS" id="PR00032">
    <property type="entry name" value="HTHARAC"/>
</dbReference>
<dbReference type="EMBL" id="LGVV01000003">
    <property type="protein sequence ID" value="KNX42972.1"/>
    <property type="molecule type" value="Genomic_DNA"/>
</dbReference>
<name>A0A0L6CYW3_9RHOB</name>
<evidence type="ECO:0000256" key="2">
    <source>
        <dbReference type="ARBA" id="ARBA00023125"/>
    </source>
</evidence>
<dbReference type="SUPFAM" id="SSF52317">
    <property type="entry name" value="Class I glutamine amidotransferase-like"/>
    <property type="match status" value="1"/>
</dbReference>
<proteinExistence type="predicted"/>
<dbReference type="InterPro" id="IPR052158">
    <property type="entry name" value="INH-QAR"/>
</dbReference>
<sequence length="323" mass="35283">MNMDKPARHTPGPQRIGILPIPGFALMSHAATVEPLRAANLLAGRTLYEVIHIAPTPDPVCSSGAAQVRPEATLADDLHLDHLFIVAGGDPATYPARALTPWLARQARAGVVLGGVSGGPIILARAGLMGDRRMTVHWEYATALAEVAPDLRIERTLYVIDRDRMTCAGGTAPMDMMHALIASHHGRAFAREVSDWFMHTEIRPPTGPQRSSLVERVGTQSPAILDAVEAMEGNIADPLSLPYLAQIARLSPRQLNRVFRQHLGQTTHGYYRRLRLEKARNLLRNSALSLTEVALATGFASSSHFSRAYRAEYGQPPSRYRSS</sequence>
<dbReference type="InterPro" id="IPR020449">
    <property type="entry name" value="Tscrpt_reg_AraC-type_HTH"/>
</dbReference>
<keyword evidence="2" id="KW-0238">DNA-binding</keyword>
<organism evidence="5 6">
    <name type="scientific">Roseovarius tolerans</name>
    <dbReference type="NCBI Taxonomy" id="74031"/>
    <lineage>
        <taxon>Bacteria</taxon>
        <taxon>Pseudomonadati</taxon>
        <taxon>Pseudomonadota</taxon>
        <taxon>Alphaproteobacteria</taxon>
        <taxon>Rhodobacterales</taxon>
        <taxon>Roseobacteraceae</taxon>
        <taxon>Roseovarius</taxon>
    </lineage>
</organism>
<comment type="caution">
    <text evidence="5">The sequence shown here is derived from an EMBL/GenBank/DDBJ whole genome shotgun (WGS) entry which is preliminary data.</text>
</comment>
<dbReference type="SUPFAM" id="SSF46689">
    <property type="entry name" value="Homeodomain-like"/>
    <property type="match status" value="2"/>
</dbReference>
<dbReference type="Pfam" id="PF01965">
    <property type="entry name" value="DJ-1_PfpI"/>
    <property type="match status" value="1"/>
</dbReference>
<dbReference type="Gene3D" id="3.40.50.880">
    <property type="match status" value="1"/>
</dbReference>
<dbReference type="CDD" id="cd03136">
    <property type="entry name" value="GATase1_AraC_ArgR_like"/>
    <property type="match status" value="1"/>
</dbReference>
<dbReference type="SMART" id="SM00342">
    <property type="entry name" value="HTH_ARAC"/>
    <property type="match status" value="1"/>
</dbReference>